<feature type="region of interest" description="Disordered" evidence="2">
    <location>
        <begin position="256"/>
        <end position="285"/>
    </location>
</feature>
<feature type="compositionally biased region" description="Polar residues" evidence="2">
    <location>
        <begin position="57"/>
        <end position="73"/>
    </location>
</feature>
<feature type="compositionally biased region" description="Basic and acidic residues" evidence="2">
    <location>
        <begin position="89"/>
        <end position="102"/>
    </location>
</feature>
<dbReference type="InterPro" id="IPR050923">
    <property type="entry name" value="Cell_Proc_Reg/RNA_Proc"/>
</dbReference>
<feature type="region of interest" description="Disordered" evidence="2">
    <location>
        <begin position="671"/>
        <end position="692"/>
    </location>
</feature>
<feature type="region of interest" description="Disordered" evidence="2">
    <location>
        <begin position="623"/>
        <end position="656"/>
    </location>
</feature>
<sequence>MMETKTSIQKSTQEAKKNEVLSGNRLNDNERKIQNELTDSPVTKENKNDSFLDSADNCGNTTTFKKPNASTTSKRLRRESKVLKTNLSTDKHSSECNKCQEHSQEEHSFPYVEPLWGGKPEGNYKMEVLKSGVIIETVSLGEQNFYIVGRLPSCHLPLAHPTISRYHAVLQYRFEDDKENPKGFYIYDLGSTHGTFWNGYRIKPNVYVRIRGGHMLKFGCSQRKYILQAPAEDQEEESEYSLTQLKEMRALEAERYGRKEEAEASVEDEESEGIDWGISEDADEETDLQENPYACMTDEDLVLEDPKKTLRGWFEREGYDLHYQTEEKGLGQFLCWIDLPMEDTVGHSVRAEALVKGKKKEAVVQCALEACKILDKYGLLRQANHEARKRKTRNWEAEDYYDSDEDNFLDRTGSIERKRAQRMRLAGKLEEKVETYDSLLEKHKKVTKRILHLSTSIKNWQNADSGKQQATEEDALDAFMSSLSSFTLTKSDIAKMKLELQNLRKEETNLIRLLNLTRPANLPALSSHDAKEEQTNYTEQAEKKAVRVTQETASFKVKKIQVPLFGRKKNIMQGKQTNQQEATNSKFFESNAIAETTVEAESVEEVDSDDDNDAKDFELHSASTNVALENESSEGVTKQRKHETRITRKDRRQVEQKIHCDQDVYAENYSTWIPPQDQAGDGKTSLNEKYGY</sequence>
<feature type="region of interest" description="Disordered" evidence="2">
    <location>
        <begin position="1"/>
        <end position="102"/>
    </location>
</feature>
<evidence type="ECO:0000313" key="4">
    <source>
        <dbReference type="EMBL" id="CAL7952577.1"/>
    </source>
</evidence>
<dbReference type="InterPro" id="IPR000253">
    <property type="entry name" value="FHA_dom"/>
</dbReference>
<name>A0ABP1PI04_XYLVO</name>
<gene>
    <name evidence="4" type="ORF">XYLVIOL_LOCUS11137</name>
</gene>
<dbReference type="EMBL" id="CAXAJV020001301">
    <property type="protein sequence ID" value="CAL7952577.1"/>
    <property type="molecule type" value="Genomic_DNA"/>
</dbReference>
<feature type="compositionally biased region" description="Polar residues" evidence="2">
    <location>
        <begin position="1"/>
        <end position="12"/>
    </location>
</feature>
<proteinExistence type="predicted"/>
<reference evidence="4 5" key="1">
    <citation type="submission" date="2024-08" db="EMBL/GenBank/DDBJ databases">
        <authorList>
            <person name="Will J Nash"/>
            <person name="Angela Man"/>
            <person name="Seanna McTaggart"/>
            <person name="Kendall Baker"/>
            <person name="Tom Barker"/>
            <person name="Leah Catchpole"/>
            <person name="Alex Durrant"/>
            <person name="Karim Gharbi"/>
            <person name="Naomi Irish"/>
            <person name="Gemy Kaithakottil"/>
            <person name="Debby Ku"/>
            <person name="Aaliyah Providence"/>
            <person name="Felix Shaw"/>
            <person name="David Swarbreck"/>
            <person name="Chris Watkins"/>
            <person name="Ann M. McCartney"/>
            <person name="Giulio Formenti"/>
            <person name="Alice Mouton"/>
            <person name="Noel Vella"/>
            <person name="Bjorn M von Reumont"/>
            <person name="Adriana Vella"/>
            <person name="Wilfried Haerty"/>
        </authorList>
    </citation>
    <scope>NUCLEOTIDE SEQUENCE [LARGE SCALE GENOMIC DNA]</scope>
</reference>
<dbReference type="PROSITE" id="PS50006">
    <property type="entry name" value="FHA_DOMAIN"/>
    <property type="match status" value="1"/>
</dbReference>
<accession>A0ABP1PI04</accession>
<dbReference type="Gene3D" id="2.60.200.20">
    <property type="match status" value="1"/>
</dbReference>
<organism evidence="4 5">
    <name type="scientific">Xylocopa violacea</name>
    <name type="common">Violet carpenter bee</name>
    <name type="synonym">Apis violacea</name>
    <dbReference type="NCBI Taxonomy" id="135666"/>
    <lineage>
        <taxon>Eukaryota</taxon>
        <taxon>Metazoa</taxon>
        <taxon>Ecdysozoa</taxon>
        <taxon>Arthropoda</taxon>
        <taxon>Hexapoda</taxon>
        <taxon>Insecta</taxon>
        <taxon>Pterygota</taxon>
        <taxon>Neoptera</taxon>
        <taxon>Endopterygota</taxon>
        <taxon>Hymenoptera</taxon>
        <taxon>Apocrita</taxon>
        <taxon>Aculeata</taxon>
        <taxon>Apoidea</taxon>
        <taxon>Anthophila</taxon>
        <taxon>Apidae</taxon>
        <taxon>Xylocopa</taxon>
        <taxon>Xylocopa</taxon>
    </lineage>
</organism>
<dbReference type="Pfam" id="PF00498">
    <property type="entry name" value="FHA"/>
    <property type="match status" value="1"/>
</dbReference>
<feature type="compositionally biased region" description="Basic and acidic residues" evidence="2">
    <location>
        <begin position="644"/>
        <end position="656"/>
    </location>
</feature>
<comment type="caution">
    <text evidence="4">The sequence shown here is derived from an EMBL/GenBank/DDBJ whole genome shotgun (WGS) entry which is preliminary data.</text>
</comment>
<dbReference type="CDD" id="cd19856">
    <property type="entry name" value="DSRM_Kanadaptin"/>
    <property type="match status" value="1"/>
</dbReference>
<keyword evidence="5" id="KW-1185">Reference proteome</keyword>
<evidence type="ECO:0000256" key="2">
    <source>
        <dbReference type="SAM" id="MobiDB-lite"/>
    </source>
</evidence>
<feature type="domain" description="FHA" evidence="3">
    <location>
        <begin position="146"/>
        <end position="202"/>
    </location>
</feature>
<protein>
    <recommendedName>
        <fullName evidence="3">FHA domain-containing protein</fullName>
    </recommendedName>
</protein>
<feature type="coiled-coil region" evidence="1">
    <location>
        <begin position="486"/>
        <end position="513"/>
    </location>
</feature>
<evidence type="ECO:0000313" key="5">
    <source>
        <dbReference type="Proteomes" id="UP001642520"/>
    </source>
</evidence>
<dbReference type="PANTHER" id="PTHR23308">
    <property type="entry name" value="NUCLEAR INHIBITOR OF PROTEIN PHOSPHATASE-1"/>
    <property type="match status" value="1"/>
</dbReference>
<feature type="compositionally biased region" description="Acidic residues" evidence="2">
    <location>
        <begin position="263"/>
        <end position="285"/>
    </location>
</feature>
<evidence type="ECO:0000256" key="1">
    <source>
        <dbReference type="SAM" id="Coils"/>
    </source>
</evidence>
<dbReference type="Proteomes" id="UP001642520">
    <property type="component" value="Unassembled WGS sequence"/>
</dbReference>
<dbReference type="SMART" id="SM00240">
    <property type="entry name" value="FHA"/>
    <property type="match status" value="1"/>
</dbReference>
<dbReference type="SUPFAM" id="SSF49879">
    <property type="entry name" value="SMAD/FHA domain"/>
    <property type="match status" value="1"/>
</dbReference>
<evidence type="ECO:0000259" key="3">
    <source>
        <dbReference type="PROSITE" id="PS50006"/>
    </source>
</evidence>
<dbReference type="InterPro" id="IPR008984">
    <property type="entry name" value="SMAD_FHA_dom_sf"/>
</dbReference>
<dbReference type="CDD" id="cd22677">
    <property type="entry name" value="FHA_Kanadaptin"/>
    <property type="match status" value="1"/>
</dbReference>
<keyword evidence="1" id="KW-0175">Coiled coil</keyword>